<dbReference type="AlphaFoldDB" id="A0A5J4FZA5"/>
<dbReference type="InterPro" id="IPR012654">
    <property type="entry name" value="CHP02391"/>
</dbReference>
<evidence type="ECO:0000313" key="3">
    <source>
        <dbReference type="EMBL" id="GEQ87433.1"/>
    </source>
</evidence>
<feature type="coiled-coil region" evidence="1">
    <location>
        <begin position="138"/>
        <end position="165"/>
    </location>
</feature>
<feature type="domain" description="Conserved hypothetical protein CHP02391" evidence="2">
    <location>
        <begin position="162"/>
        <end position="282"/>
    </location>
</feature>
<dbReference type="OrthoDB" id="1863356at2"/>
<dbReference type="Pfam" id="PF09509">
    <property type="entry name" value="Hypoth_Ymh"/>
    <property type="match status" value="1"/>
</dbReference>
<organism evidence="3 4">
    <name type="scientific">Patiriisocius marinistellae</name>
    <dbReference type="NCBI Taxonomy" id="2494560"/>
    <lineage>
        <taxon>Bacteria</taxon>
        <taxon>Pseudomonadati</taxon>
        <taxon>Bacteroidota</taxon>
        <taxon>Flavobacteriia</taxon>
        <taxon>Flavobacteriales</taxon>
        <taxon>Flavobacteriaceae</taxon>
        <taxon>Patiriisocius</taxon>
    </lineage>
</organism>
<dbReference type="EMBL" id="BKCF01000014">
    <property type="protein sequence ID" value="GEQ87433.1"/>
    <property type="molecule type" value="Genomic_DNA"/>
</dbReference>
<dbReference type="Proteomes" id="UP000326994">
    <property type="component" value="Unassembled WGS sequence"/>
</dbReference>
<reference evidence="3 4" key="1">
    <citation type="submission" date="2019-08" db="EMBL/GenBank/DDBJ databases">
        <title>Ulvibacter marinistellae sp. nov., isolated from a starfish, Patiria pectinifera.</title>
        <authorList>
            <person name="Kawano K."/>
            <person name="Ushijima N."/>
            <person name="Kihara M."/>
            <person name="Itoh H."/>
        </authorList>
    </citation>
    <scope>NUCLEOTIDE SEQUENCE [LARGE SCALE GENOMIC DNA]</scope>
    <source>
        <strain evidence="3 4">KK4</strain>
    </source>
</reference>
<keyword evidence="4" id="KW-1185">Reference proteome</keyword>
<evidence type="ECO:0000259" key="2">
    <source>
        <dbReference type="Pfam" id="PF09509"/>
    </source>
</evidence>
<evidence type="ECO:0000256" key="1">
    <source>
        <dbReference type="SAM" id="Coils"/>
    </source>
</evidence>
<sequence length="291" mass="33477">MPFFLRTAHIQRRCEQFKKNRVSTKIKAIEGSVLEGLSKTLGDTERGLSGTEIGKFLAEVQIPDWDSTNTKWRRLYNAFVEHQNKVQYSNRILKFINKSMNPARFVGKQEEFEFLRFELNKRLCFISLELTESGKFTKTNVAKTITDAEQRANRLKNKLEQRNTHPTIFQYCEAELLADNYFHTVFEATKSIAETIRNRTGLTSDGAELIDSAFSIKNPLIQINDLENDTQKSEHKGFANLIKGVFGMFRNVTAHAPKFIWEMDEIDALDILSTISLIHRKLGVKTAHNNV</sequence>
<keyword evidence="1" id="KW-0175">Coiled coil</keyword>
<protein>
    <recommendedName>
        <fullName evidence="2">Conserved hypothetical protein CHP02391 domain-containing protein</fullName>
    </recommendedName>
</protein>
<comment type="caution">
    <text evidence="3">The sequence shown here is derived from an EMBL/GenBank/DDBJ whole genome shotgun (WGS) entry which is preliminary data.</text>
</comment>
<proteinExistence type="predicted"/>
<evidence type="ECO:0000313" key="4">
    <source>
        <dbReference type="Proteomes" id="UP000326994"/>
    </source>
</evidence>
<name>A0A5J4FZA5_9FLAO</name>
<gene>
    <name evidence="3" type="ORF">ULMS_29410</name>
</gene>
<accession>A0A5J4FZA5</accession>
<dbReference type="NCBIfam" id="TIGR02391">
    <property type="entry name" value="hypoth_ymh"/>
    <property type="match status" value="1"/>
</dbReference>